<dbReference type="EMBL" id="FWFK01000005">
    <property type="protein sequence ID" value="SLN59208.1"/>
    <property type="molecule type" value="Genomic_DNA"/>
</dbReference>
<keyword evidence="2" id="KW-0472">Membrane</keyword>
<keyword evidence="5" id="KW-1185">Reference proteome</keyword>
<accession>A0A1X6ZR77</accession>
<feature type="compositionally biased region" description="Basic and acidic residues" evidence="1">
    <location>
        <begin position="64"/>
        <end position="73"/>
    </location>
</feature>
<dbReference type="RefSeq" id="WP_085792656.1">
    <property type="nucleotide sequence ID" value="NZ_FWFK01000005.1"/>
</dbReference>
<feature type="compositionally biased region" description="Basic and acidic residues" evidence="1">
    <location>
        <begin position="85"/>
        <end position="98"/>
    </location>
</feature>
<feature type="compositionally biased region" description="Low complexity" evidence="1">
    <location>
        <begin position="169"/>
        <end position="181"/>
    </location>
</feature>
<feature type="transmembrane region" description="Helical" evidence="2">
    <location>
        <begin position="242"/>
        <end position="262"/>
    </location>
</feature>
<feature type="compositionally biased region" description="Basic and acidic residues" evidence="1">
    <location>
        <begin position="139"/>
        <end position="167"/>
    </location>
</feature>
<dbReference type="InterPro" id="IPR011723">
    <property type="entry name" value="Znf/thioredoxin_put"/>
</dbReference>
<keyword evidence="2" id="KW-1133">Transmembrane helix</keyword>
<evidence type="ECO:0000259" key="3">
    <source>
        <dbReference type="Pfam" id="PF13717"/>
    </source>
</evidence>
<feature type="compositionally biased region" description="Acidic residues" evidence="1">
    <location>
        <begin position="74"/>
        <end position="84"/>
    </location>
</feature>
<gene>
    <name evidence="4" type="ORF">ROJ8625_02988</name>
</gene>
<evidence type="ECO:0000256" key="1">
    <source>
        <dbReference type="SAM" id="MobiDB-lite"/>
    </source>
</evidence>
<name>A0A1X6ZR77_9RHOB</name>
<sequence>MRLICPNCGAQYEVPANVIPTGGRDVQCSNCGHTWFQAHPDDPVADDAPEAHAPVRDAGAAPDPDPHTEREPEPEADPEPEPETVAEHEEDAAPRRQLDPAVADVLRQEAEYEARHRAAESSSLETQTELALDAEPEDEATRRSRQARERMARMRGETHEDPTDRARRAAASTGAVGAGAALREPDETPLPVSPESERESASRRDLLPDVDEINQTLRSADERRPVETPQGRAPEPEPQRGGFGRGFAVVILIGAALIALYVMAPRIAAALPAAADPLAGYVAAVDGARLWLDAQVAAFLDILDGPNLDPAPAEPATGDG</sequence>
<dbReference type="NCBIfam" id="TIGR02098">
    <property type="entry name" value="MJ0042_CXXC"/>
    <property type="match status" value="1"/>
</dbReference>
<dbReference type="AlphaFoldDB" id="A0A1X6ZR77"/>
<keyword evidence="2" id="KW-0812">Transmembrane</keyword>
<organism evidence="4 5">
    <name type="scientific">Roseivivax jejudonensis</name>
    <dbReference type="NCBI Taxonomy" id="1529041"/>
    <lineage>
        <taxon>Bacteria</taxon>
        <taxon>Pseudomonadati</taxon>
        <taxon>Pseudomonadota</taxon>
        <taxon>Alphaproteobacteria</taxon>
        <taxon>Rhodobacterales</taxon>
        <taxon>Roseobacteraceae</taxon>
        <taxon>Roseivivax</taxon>
    </lineage>
</organism>
<dbReference type="Pfam" id="PF13717">
    <property type="entry name" value="Zn_ribbon_4"/>
    <property type="match status" value="1"/>
</dbReference>
<protein>
    <recommendedName>
        <fullName evidence="3">Zinc finger/thioredoxin putative domain-containing protein</fullName>
    </recommendedName>
</protein>
<feature type="compositionally biased region" description="Basic and acidic residues" evidence="1">
    <location>
        <begin position="195"/>
        <end position="207"/>
    </location>
</feature>
<evidence type="ECO:0000256" key="2">
    <source>
        <dbReference type="SAM" id="Phobius"/>
    </source>
</evidence>
<reference evidence="4 5" key="1">
    <citation type="submission" date="2017-03" db="EMBL/GenBank/DDBJ databases">
        <authorList>
            <person name="Afonso C.L."/>
            <person name="Miller P.J."/>
            <person name="Scott M.A."/>
            <person name="Spackman E."/>
            <person name="Goraichik I."/>
            <person name="Dimitrov K.M."/>
            <person name="Suarez D.L."/>
            <person name="Swayne D.E."/>
        </authorList>
    </citation>
    <scope>NUCLEOTIDE SEQUENCE [LARGE SCALE GENOMIC DNA]</scope>
    <source>
        <strain evidence="4 5">CECT 8625</strain>
    </source>
</reference>
<feature type="compositionally biased region" description="Basic and acidic residues" evidence="1">
    <location>
        <begin position="106"/>
        <end position="119"/>
    </location>
</feature>
<evidence type="ECO:0000313" key="5">
    <source>
        <dbReference type="Proteomes" id="UP000193570"/>
    </source>
</evidence>
<dbReference type="Proteomes" id="UP000193570">
    <property type="component" value="Unassembled WGS sequence"/>
</dbReference>
<proteinExistence type="predicted"/>
<feature type="domain" description="Zinc finger/thioredoxin putative" evidence="3">
    <location>
        <begin position="1"/>
        <end position="36"/>
    </location>
</feature>
<dbReference type="OrthoDB" id="7159357at2"/>
<feature type="region of interest" description="Disordered" evidence="1">
    <location>
        <begin position="39"/>
        <end position="241"/>
    </location>
</feature>
<evidence type="ECO:0000313" key="4">
    <source>
        <dbReference type="EMBL" id="SLN59208.1"/>
    </source>
</evidence>